<evidence type="ECO:0000313" key="1">
    <source>
        <dbReference type="EMBL" id="EAC0790577.1"/>
    </source>
</evidence>
<comment type="caution">
    <text evidence="1">The sequence shown here is derived from an EMBL/GenBank/DDBJ whole genome shotgun (WGS) entry which is preliminary data.</text>
</comment>
<accession>A0A3Z6QUD0</accession>
<keyword evidence="1" id="KW-0238">DNA-binding</keyword>
<dbReference type="AlphaFoldDB" id="A0A3Z6QUD0"/>
<organism evidence="1">
    <name type="scientific">Salmonella enterica subsp. enterica serovar Java</name>
    <dbReference type="NCBI Taxonomy" id="224729"/>
    <lineage>
        <taxon>Bacteria</taxon>
        <taxon>Pseudomonadati</taxon>
        <taxon>Pseudomonadota</taxon>
        <taxon>Gammaproteobacteria</taxon>
        <taxon>Enterobacterales</taxon>
        <taxon>Enterobacteriaceae</taxon>
        <taxon>Salmonella</taxon>
    </lineage>
</organism>
<proteinExistence type="predicted"/>
<sequence>MNGRIDYLIEKYHFTEIAESPRIAGQWADVMAECRRENA</sequence>
<name>A0A3Z6QUD0_SALEB</name>
<feature type="non-terminal residue" evidence="1">
    <location>
        <position position="39"/>
    </location>
</feature>
<protein>
    <submittedName>
        <fullName evidence="1">DNA-binding protein</fullName>
    </submittedName>
</protein>
<dbReference type="Proteomes" id="UP000839631">
    <property type="component" value="Unassembled WGS sequence"/>
</dbReference>
<dbReference type="EMBL" id="AAAGSE010000127">
    <property type="protein sequence ID" value="EAC0790577.1"/>
    <property type="molecule type" value="Genomic_DNA"/>
</dbReference>
<dbReference type="GO" id="GO:0003677">
    <property type="term" value="F:DNA binding"/>
    <property type="evidence" value="ECO:0007669"/>
    <property type="project" value="UniProtKB-KW"/>
</dbReference>
<reference evidence="1" key="1">
    <citation type="submission" date="2018-09" db="EMBL/GenBank/DDBJ databases">
        <authorList>
            <person name="Ashton P.M."/>
            <person name="Dallman T."/>
            <person name="Nair S."/>
            <person name="De Pinna E."/>
            <person name="Peters T."/>
            <person name="Grant K."/>
        </authorList>
    </citation>
    <scope>NUCLEOTIDE SEQUENCE [LARGE SCALE GENOMIC DNA]</scope>
    <source>
        <strain evidence="1">412099</strain>
    </source>
</reference>
<gene>
    <name evidence="1" type="ORF">D6K54_28450</name>
</gene>